<dbReference type="InterPro" id="IPR036065">
    <property type="entry name" value="BolA-like_sf"/>
</dbReference>
<evidence type="ECO:0000313" key="3">
    <source>
        <dbReference type="EMBL" id="PDH34331.1"/>
    </source>
</evidence>
<gene>
    <name evidence="3" type="ORF">CNF02_05950</name>
</gene>
<comment type="caution">
    <text evidence="3">The sequence shown here is derived from an EMBL/GenBank/DDBJ whole genome shotgun (WGS) entry which is preliminary data.</text>
</comment>
<proteinExistence type="inferred from homology"/>
<evidence type="ECO:0000256" key="2">
    <source>
        <dbReference type="RuleBase" id="RU003860"/>
    </source>
</evidence>
<accession>A0A2A5WD74</accession>
<organism evidence="3 4">
    <name type="scientific">OM182 bacterium MED-G28</name>
    <dbReference type="NCBI Taxonomy" id="1986256"/>
    <lineage>
        <taxon>Bacteria</taxon>
        <taxon>Pseudomonadati</taxon>
        <taxon>Pseudomonadota</taxon>
        <taxon>Gammaproteobacteria</taxon>
        <taxon>OMG group</taxon>
        <taxon>OM182 clade</taxon>
    </lineage>
</organism>
<dbReference type="PIRSF" id="PIRSF003113">
    <property type="entry name" value="BolA"/>
    <property type="match status" value="1"/>
</dbReference>
<dbReference type="SUPFAM" id="SSF82657">
    <property type="entry name" value="BolA-like"/>
    <property type="match status" value="1"/>
</dbReference>
<reference evidence="3 4" key="1">
    <citation type="submission" date="2017-08" db="EMBL/GenBank/DDBJ databases">
        <title>Fine stratification of microbial communities through a metagenomic profile of the photic zone.</title>
        <authorList>
            <person name="Haro-Moreno J.M."/>
            <person name="Lopez-Perez M."/>
            <person name="De La Torre J."/>
            <person name="Picazo A."/>
            <person name="Camacho A."/>
            <person name="Rodriguez-Valera F."/>
        </authorList>
    </citation>
    <scope>NUCLEOTIDE SEQUENCE [LARGE SCALE GENOMIC DNA]</scope>
    <source>
        <strain evidence="3">MED-G28</strain>
    </source>
</reference>
<dbReference type="Gene3D" id="3.30.300.90">
    <property type="entry name" value="BolA-like"/>
    <property type="match status" value="1"/>
</dbReference>
<dbReference type="PANTHER" id="PTHR46229:SF2">
    <property type="entry name" value="BOLA-LIKE PROTEIN 1"/>
    <property type="match status" value="1"/>
</dbReference>
<dbReference type="InterPro" id="IPR050961">
    <property type="entry name" value="BolA/IbaG_stress_morph_reg"/>
</dbReference>
<sequence length="106" mass="11639">MSLQENIAIKVTSHLQPSHLVVKNESHMHGGPATESHFNLTIVASCFEGLSLVKRHQNLYKLLSEELAGSVHALALHLYSPAEWEIRQKTVPLSPDCKGGSKSEIS</sequence>
<dbReference type="InterPro" id="IPR002634">
    <property type="entry name" value="BolA"/>
</dbReference>
<evidence type="ECO:0000256" key="1">
    <source>
        <dbReference type="ARBA" id="ARBA00005578"/>
    </source>
</evidence>
<dbReference type="PANTHER" id="PTHR46229">
    <property type="entry name" value="BOLA TRANSCRIPTION REGULATOR"/>
    <property type="match status" value="1"/>
</dbReference>
<dbReference type="Pfam" id="PF01722">
    <property type="entry name" value="BolA"/>
    <property type="match status" value="1"/>
</dbReference>
<dbReference type="Proteomes" id="UP000219329">
    <property type="component" value="Unassembled WGS sequence"/>
</dbReference>
<evidence type="ECO:0000313" key="4">
    <source>
        <dbReference type="Proteomes" id="UP000219329"/>
    </source>
</evidence>
<comment type="similarity">
    <text evidence="1 2">Belongs to the BolA/IbaG family.</text>
</comment>
<protein>
    <submittedName>
        <fullName evidence="3">BolA family transcriptional regulator</fullName>
    </submittedName>
</protein>
<dbReference type="EMBL" id="NTJZ01000004">
    <property type="protein sequence ID" value="PDH34331.1"/>
    <property type="molecule type" value="Genomic_DNA"/>
</dbReference>
<dbReference type="AlphaFoldDB" id="A0A2A5WD74"/>
<name>A0A2A5WD74_9GAMM</name>